<evidence type="ECO:0000259" key="7">
    <source>
        <dbReference type="PROSITE" id="PS51294"/>
    </source>
</evidence>
<dbReference type="InterPro" id="IPR017930">
    <property type="entry name" value="Myb_dom"/>
</dbReference>
<gene>
    <name evidence="8" type="ORF">PPENT_87.1.T0260103</name>
</gene>
<evidence type="ECO:0000256" key="2">
    <source>
        <dbReference type="ARBA" id="ARBA00023125"/>
    </source>
</evidence>
<dbReference type="InterPro" id="IPR051575">
    <property type="entry name" value="Myb-like_DNA-bd"/>
</dbReference>
<evidence type="ECO:0008006" key="10">
    <source>
        <dbReference type="Google" id="ProtNLM"/>
    </source>
</evidence>
<dbReference type="CDD" id="cd00167">
    <property type="entry name" value="SANT"/>
    <property type="match status" value="3"/>
</dbReference>
<evidence type="ECO:0000256" key="4">
    <source>
        <dbReference type="ARBA" id="ARBA00023242"/>
    </source>
</evidence>
<dbReference type="Pfam" id="PF13921">
    <property type="entry name" value="Myb_DNA-bind_6"/>
    <property type="match status" value="1"/>
</dbReference>
<dbReference type="PANTHER" id="PTHR46621">
    <property type="entry name" value="SNRNA-ACTIVATING PROTEIN COMPLEX SUBUNIT 4"/>
    <property type="match status" value="1"/>
</dbReference>
<accession>A0A8S1TUM3</accession>
<dbReference type="SMART" id="SM00717">
    <property type="entry name" value="SANT"/>
    <property type="match status" value="3"/>
</dbReference>
<dbReference type="OrthoDB" id="293796at2759"/>
<dbReference type="PROSITE" id="PS50090">
    <property type="entry name" value="MYB_LIKE"/>
    <property type="match status" value="3"/>
</dbReference>
<feature type="domain" description="HTH myb-type" evidence="7">
    <location>
        <begin position="123"/>
        <end position="171"/>
    </location>
</feature>
<keyword evidence="4" id="KW-0539">Nucleus</keyword>
<evidence type="ECO:0000313" key="8">
    <source>
        <dbReference type="EMBL" id="CAD8154709.1"/>
    </source>
</evidence>
<dbReference type="InterPro" id="IPR001005">
    <property type="entry name" value="SANT/Myb"/>
</dbReference>
<feature type="domain" description="Myb-like" evidence="5">
    <location>
        <begin position="66"/>
        <end position="116"/>
    </location>
</feature>
<dbReference type="GO" id="GO:0001006">
    <property type="term" value="F:RNA polymerase III type 3 promoter sequence-specific DNA binding"/>
    <property type="evidence" value="ECO:0007669"/>
    <property type="project" value="TreeGrafter"/>
</dbReference>
<keyword evidence="9" id="KW-1185">Reference proteome</keyword>
<protein>
    <recommendedName>
        <fullName evidence="10">Myb-like DNA-binding domain protein</fullName>
    </recommendedName>
</protein>
<dbReference type="GO" id="GO:0019185">
    <property type="term" value="C:snRNA-activating protein complex"/>
    <property type="evidence" value="ECO:0007669"/>
    <property type="project" value="TreeGrafter"/>
</dbReference>
<dbReference type="GO" id="GO:0042796">
    <property type="term" value="P:snRNA transcription by RNA polymerase III"/>
    <property type="evidence" value="ECO:0007669"/>
    <property type="project" value="TreeGrafter"/>
</dbReference>
<keyword evidence="3" id="KW-0804">Transcription</keyword>
<keyword evidence="2" id="KW-0238">DNA-binding</keyword>
<evidence type="ECO:0000256" key="3">
    <source>
        <dbReference type="ARBA" id="ARBA00023163"/>
    </source>
</evidence>
<feature type="domain" description="HTH myb-type" evidence="7">
    <location>
        <begin position="17"/>
        <end position="63"/>
    </location>
</feature>
<dbReference type="PROSITE" id="PS51294">
    <property type="entry name" value="HTH_MYB"/>
    <property type="match status" value="3"/>
</dbReference>
<feature type="domain" description="HTH myb-type" evidence="7">
    <location>
        <begin position="66"/>
        <end position="120"/>
    </location>
</feature>
<evidence type="ECO:0000259" key="5">
    <source>
        <dbReference type="PROSITE" id="PS50090"/>
    </source>
</evidence>
<feature type="domain" description="Myb-like" evidence="5">
    <location>
        <begin position="117"/>
        <end position="167"/>
    </location>
</feature>
<dbReference type="EMBL" id="CAJJDO010000026">
    <property type="protein sequence ID" value="CAD8154709.1"/>
    <property type="molecule type" value="Genomic_DNA"/>
</dbReference>
<proteinExistence type="predicted"/>
<name>A0A8S1TUM3_9CILI</name>
<sequence>MRQKNIQKVPTCMSTQIIRAKWNKKEDNLLKKGIRICGMNWMEIAQYVPNRNPNQCAQRWKRLQGKRSRKNQLWQPEEDEQLIYLVQKIGKKWSKIAEMFQNRTGKQCRGRYTNTLDPDLKLQDFTQEEDQLIYEKYLEIGPKWSQIQKLLQGRSDSQIKNRFYSRIRTQYLQIQNPYYSKLTPFQSRKILEKAREDHLKNMESSKKAEIIFDQNDFHRNELNYSGNLNFQDNSNYQYEYYSDMNQDGLSMDFQYIE</sequence>
<dbReference type="PROSITE" id="PS51293">
    <property type="entry name" value="SANT"/>
    <property type="match status" value="1"/>
</dbReference>
<dbReference type="AlphaFoldDB" id="A0A8S1TUM3"/>
<dbReference type="PANTHER" id="PTHR46621:SF1">
    <property type="entry name" value="SNRNA-ACTIVATING PROTEIN COMPLEX SUBUNIT 4"/>
    <property type="match status" value="1"/>
</dbReference>
<evidence type="ECO:0000256" key="1">
    <source>
        <dbReference type="ARBA" id="ARBA00023015"/>
    </source>
</evidence>
<dbReference type="Pfam" id="PF00249">
    <property type="entry name" value="Myb_DNA-binding"/>
    <property type="match status" value="1"/>
</dbReference>
<dbReference type="Proteomes" id="UP000689195">
    <property type="component" value="Unassembled WGS sequence"/>
</dbReference>
<comment type="caution">
    <text evidence="8">The sequence shown here is derived from an EMBL/GenBank/DDBJ whole genome shotgun (WGS) entry which is preliminary data.</text>
</comment>
<dbReference type="GO" id="GO:0000978">
    <property type="term" value="F:RNA polymerase II cis-regulatory region sequence-specific DNA binding"/>
    <property type="evidence" value="ECO:0007669"/>
    <property type="project" value="TreeGrafter"/>
</dbReference>
<evidence type="ECO:0000259" key="6">
    <source>
        <dbReference type="PROSITE" id="PS51293"/>
    </source>
</evidence>
<feature type="domain" description="SANT" evidence="6">
    <location>
        <begin position="17"/>
        <end position="56"/>
    </location>
</feature>
<evidence type="ECO:0000313" key="9">
    <source>
        <dbReference type="Proteomes" id="UP000689195"/>
    </source>
</evidence>
<feature type="domain" description="Myb-like" evidence="5">
    <location>
        <begin position="14"/>
        <end position="64"/>
    </location>
</feature>
<dbReference type="InterPro" id="IPR017884">
    <property type="entry name" value="SANT_dom"/>
</dbReference>
<dbReference type="GO" id="GO:0042795">
    <property type="term" value="P:snRNA transcription by RNA polymerase II"/>
    <property type="evidence" value="ECO:0007669"/>
    <property type="project" value="TreeGrafter"/>
</dbReference>
<organism evidence="8 9">
    <name type="scientific">Paramecium pentaurelia</name>
    <dbReference type="NCBI Taxonomy" id="43138"/>
    <lineage>
        <taxon>Eukaryota</taxon>
        <taxon>Sar</taxon>
        <taxon>Alveolata</taxon>
        <taxon>Ciliophora</taxon>
        <taxon>Intramacronucleata</taxon>
        <taxon>Oligohymenophorea</taxon>
        <taxon>Peniculida</taxon>
        <taxon>Parameciidae</taxon>
        <taxon>Paramecium</taxon>
    </lineage>
</organism>
<keyword evidence="1" id="KW-0805">Transcription regulation</keyword>
<reference evidence="8" key="1">
    <citation type="submission" date="2021-01" db="EMBL/GenBank/DDBJ databases">
        <authorList>
            <consortium name="Genoscope - CEA"/>
            <person name="William W."/>
        </authorList>
    </citation>
    <scope>NUCLEOTIDE SEQUENCE</scope>
</reference>